<proteinExistence type="predicted"/>
<name>A0A1W2DZC9_9PSEU</name>
<keyword evidence="2" id="KW-1185">Reference proteome</keyword>
<dbReference type="Proteomes" id="UP000192840">
    <property type="component" value="Unassembled WGS sequence"/>
</dbReference>
<dbReference type="AlphaFoldDB" id="A0A1W2DZC9"/>
<reference evidence="2" key="1">
    <citation type="submission" date="2017-04" db="EMBL/GenBank/DDBJ databases">
        <authorList>
            <person name="Varghese N."/>
            <person name="Submissions S."/>
        </authorList>
    </citation>
    <scope>NUCLEOTIDE SEQUENCE [LARGE SCALE GENOMIC DNA]</scope>
    <source>
        <strain evidence="2">DSM 44073</strain>
    </source>
</reference>
<evidence type="ECO:0000313" key="2">
    <source>
        <dbReference type="Proteomes" id="UP000192840"/>
    </source>
</evidence>
<dbReference type="STRING" id="40571.SAMN05660733_03486"/>
<dbReference type="RefSeq" id="WP_030479677.1">
    <property type="nucleotide sequence ID" value="NZ_FWYC01000008.1"/>
</dbReference>
<evidence type="ECO:0000313" key="1">
    <source>
        <dbReference type="EMBL" id="SMD02830.1"/>
    </source>
</evidence>
<sequence length="235" mass="25589">MRVFAITVLVVALGAFGAVVWVASSFRLSPDSRAEPVMPTPSGPQLRRLTVAVASTHGWDVISNGEQVVGDVRNETGTCADPFHSLKVPLPHSGRTRVTLDVQPEPQQQLVITAIRLEVNALSPPYRKAKYLYHCAGPAAPPATRVRVDTSRSAVYPVEGSFPLQVPADGHRQDIEVEVHGEKAAGWQIEVDYILDGVARTQRAPTPRPLVTEPLSGAAGHTVWCDRRWRPGERC</sequence>
<dbReference type="EMBL" id="FWYC01000008">
    <property type="protein sequence ID" value="SMD02830.1"/>
    <property type="molecule type" value="Genomic_DNA"/>
</dbReference>
<gene>
    <name evidence="1" type="ORF">SAMN05660733_03486</name>
</gene>
<protein>
    <submittedName>
        <fullName evidence="1">Uncharacterized protein</fullName>
    </submittedName>
</protein>
<dbReference type="OrthoDB" id="3699189at2"/>
<accession>A0A1W2DZC9</accession>
<organism evidence="1 2">
    <name type="scientific">Lentzea albidocapillata</name>
    <dbReference type="NCBI Taxonomy" id="40571"/>
    <lineage>
        <taxon>Bacteria</taxon>
        <taxon>Bacillati</taxon>
        <taxon>Actinomycetota</taxon>
        <taxon>Actinomycetes</taxon>
        <taxon>Pseudonocardiales</taxon>
        <taxon>Pseudonocardiaceae</taxon>
        <taxon>Lentzea</taxon>
    </lineage>
</organism>